<dbReference type="InterPro" id="IPR036047">
    <property type="entry name" value="F-box-like_dom_sf"/>
</dbReference>
<name>A0A6J1T5T8_FRAOC</name>
<protein>
    <submittedName>
        <fullName evidence="4">Uncharacterized protein LOC113213720</fullName>
    </submittedName>
</protein>
<dbReference type="PANTHER" id="PTHR13318">
    <property type="entry name" value="PARTNER OF PAIRED, ISOFORM B-RELATED"/>
    <property type="match status" value="1"/>
</dbReference>
<evidence type="ECO:0000256" key="1">
    <source>
        <dbReference type="ARBA" id="ARBA00022786"/>
    </source>
</evidence>
<dbReference type="KEGG" id="foc:113213720"/>
<dbReference type="InterPro" id="IPR001611">
    <property type="entry name" value="Leu-rich_rpt"/>
</dbReference>
<dbReference type="GeneID" id="113213720"/>
<proteinExistence type="predicted"/>
<dbReference type="Pfam" id="PF12937">
    <property type="entry name" value="F-box-like"/>
    <property type="match status" value="1"/>
</dbReference>
<dbReference type="PANTHER" id="PTHR13318:SF190">
    <property type="entry name" value="PARTNER OF PAIRED, ISOFORM B"/>
    <property type="match status" value="1"/>
</dbReference>
<dbReference type="Gene3D" id="3.80.10.10">
    <property type="entry name" value="Ribonuclease Inhibitor"/>
    <property type="match status" value="2"/>
</dbReference>
<organism evidence="3 4">
    <name type="scientific">Frankliniella occidentalis</name>
    <name type="common">Western flower thrips</name>
    <name type="synonym">Euthrips occidentalis</name>
    <dbReference type="NCBI Taxonomy" id="133901"/>
    <lineage>
        <taxon>Eukaryota</taxon>
        <taxon>Metazoa</taxon>
        <taxon>Ecdysozoa</taxon>
        <taxon>Arthropoda</taxon>
        <taxon>Hexapoda</taxon>
        <taxon>Insecta</taxon>
        <taxon>Pterygota</taxon>
        <taxon>Neoptera</taxon>
        <taxon>Paraneoptera</taxon>
        <taxon>Thysanoptera</taxon>
        <taxon>Terebrantia</taxon>
        <taxon>Thripoidea</taxon>
        <taxon>Thripidae</taxon>
        <taxon>Frankliniella</taxon>
    </lineage>
</organism>
<evidence type="ECO:0000313" key="3">
    <source>
        <dbReference type="Proteomes" id="UP000504606"/>
    </source>
</evidence>
<dbReference type="GO" id="GO:0031146">
    <property type="term" value="P:SCF-dependent proteasomal ubiquitin-dependent protein catabolic process"/>
    <property type="evidence" value="ECO:0007669"/>
    <property type="project" value="TreeGrafter"/>
</dbReference>
<dbReference type="RefSeq" id="XP_026288643.1">
    <property type="nucleotide sequence ID" value="XM_026432858.2"/>
</dbReference>
<dbReference type="Pfam" id="PF13516">
    <property type="entry name" value="LRR_6"/>
    <property type="match status" value="1"/>
</dbReference>
<reference evidence="4" key="1">
    <citation type="submission" date="2025-08" db="UniProtKB">
        <authorList>
            <consortium name="RefSeq"/>
        </authorList>
    </citation>
    <scope>IDENTIFICATION</scope>
    <source>
        <tissue evidence="4">Whole organism</tissue>
    </source>
</reference>
<dbReference type="InterPro" id="IPR032675">
    <property type="entry name" value="LRR_dom_sf"/>
</dbReference>
<dbReference type="InterPro" id="IPR001810">
    <property type="entry name" value="F-box_dom"/>
</dbReference>
<dbReference type="PROSITE" id="PS50181">
    <property type="entry name" value="FBOX"/>
    <property type="match status" value="1"/>
</dbReference>
<dbReference type="InterPro" id="IPR006553">
    <property type="entry name" value="Leu-rich_rpt_Cys-con_subtyp"/>
</dbReference>
<dbReference type="Proteomes" id="UP000504606">
    <property type="component" value="Unplaced"/>
</dbReference>
<dbReference type="SMART" id="SM00367">
    <property type="entry name" value="LRR_CC"/>
    <property type="match status" value="5"/>
</dbReference>
<dbReference type="SUPFAM" id="SSF52047">
    <property type="entry name" value="RNI-like"/>
    <property type="match status" value="2"/>
</dbReference>
<dbReference type="AlphaFoldDB" id="A0A6J1T5T8"/>
<keyword evidence="1" id="KW-0833">Ubl conjugation pathway</keyword>
<keyword evidence="3" id="KW-1185">Reference proteome</keyword>
<accession>A0A6J1T5T8</accession>
<dbReference type="SUPFAM" id="SSF81383">
    <property type="entry name" value="F-box domain"/>
    <property type="match status" value="1"/>
</dbReference>
<gene>
    <name evidence="4" type="primary">LOC113213720</name>
</gene>
<dbReference type="OrthoDB" id="3219396at2759"/>
<evidence type="ECO:0000313" key="4">
    <source>
        <dbReference type="RefSeq" id="XP_026288643.1"/>
    </source>
</evidence>
<feature type="domain" description="F-box" evidence="2">
    <location>
        <begin position="13"/>
        <end position="60"/>
    </location>
</feature>
<dbReference type="GO" id="GO:0019005">
    <property type="term" value="C:SCF ubiquitin ligase complex"/>
    <property type="evidence" value="ECO:0007669"/>
    <property type="project" value="TreeGrafter"/>
</dbReference>
<evidence type="ECO:0000259" key="2">
    <source>
        <dbReference type="PROSITE" id="PS50181"/>
    </source>
</evidence>
<sequence>MANATSDGRNPPDTNILDLPEEVSIFIFSFLSASELGDSIAKVCTLWREYSQAYQLWRQLDYVVDGVLSKREQISVFQTASAFRRLTLKDSTSLECLLPLLFCNCSSIQELAICGEEMDPEVLRSLAKEYKGSIISLTLEGMELNNSWYSAISDLAKGLNSLTLKADCCVWAMGLLSVECTALTSLKLTSCRQTEDHRRQVQGVKRMLRLLPDGLQILQLGAHISPNTDILQAIGEKRRIENLVLEDCCEILDKDLLNLLSLGQLQSLQLWRAHRVSSEGLINFISFSRFLSLRHLDLFDCPNLNDDVLQEITIKCRHLQTLDISSCHLLTDNGIASVFQFCSDLQTLRMSHLPQPTGHGYLFELPQLLPKLVYLDAYNCCNISCDVLEGLETNKLIVMYGRRGRRR</sequence>